<evidence type="ECO:0000256" key="1">
    <source>
        <dbReference type="ARBA" id="ARBA00022679"/>
    </source>
</evidence>
<dbReference type="InterPro" id="IPR000182">
    <property type="entry name" value="GNAT_dom"/>
</dbReference>
<dbReference type="PROSITE" id="PS51186">
    <property type="entry name" value="GNAT"/>
    <property type="match status" value="1"/>
</dbReference>
<dbReference type="PANTHER" id="PTHR43877">
    <property type="entry name" value="AMINOALKYLPHOSPHONATE N-ACETYLTRANSFERASE-RELATED-RELATED"/>
    <property type="match status" value="1"/>
</dbReference>
<dbReference type="GO" id="GO:0016747">
    <property type="term" value="F:acyltransferase activity, transferring groups other than amino-acyl groups"/>
    <property type="evidence" value="ECO:0007669"/>
    <property type="project" value="InterPro"/>
</dbReference>
<dbReference type="SUPFAM" id="SSF55729">
    <property type="entry name" value="Acyl-CoA N-acyltransferases (Nat)"/>
    <property type="match status" value="1"/>
</dbReference>
<proteinExistence type="predicted"/>
<evidence type="ECO:0000313" key="4">
    <source>
        <dbReference type="EMBL" id="VAW15739.1"/>
    </source>
</evidence>
<dbReference type="PANTHER" id="PTHR43877:SF2">
    <property type="entry name" value="AMINOALKYLPHOSPHONATE N-ACETYLTRANSFERASE-RELATED"/>
    <property type="match status" value="1"/>
</dbReference>
<name>A0A3B0TU46_9ZZZZ</name>
<keyword evidence="2" id="KW-0012">Acyltransferase</keyword>
<sequence>MTTIRRARAREAGMLTSLSLRSKATSGYDEAFMAACVAEMTVNPADIAAGEVWVGEDGSQEPAPVGFYELIIADDGSGAGELCKLYVAPEAKGTGVGGALWRHIELRAAHHGLTRIGLDADPFAQAFYQHMGCVVVGSSPSGSIPGRTLPRMEKTLTFKAKG</sequence>
<dbReference type="Pfam" id="PF00583">
    <property type="entry name" value="Acetyltransf_1"/>
    <property type="match status" value="1"/>
</dbReference>
<protein>
    <recommendedName>
        <fullName evidence="3">N-acetyltransferase domain-containing protein</fullName>
    </recommendedName>
</protein>
<dbReference type="EMBL" id="UOEM01000088">
    <property type="protein sequence ID" value="VAW15739.1"/>
    <property type="molecule type" value="Genomic_DNA"/>
</dbReference>
<dbReference type="CDD" id="cd04301">
    <property type="entry name" value="NAT_SF"/>
    <property type="match status" value="1"/>
</dbReference>
<dbReference type="InterPro" id="IPR050832">
    <property type="entry name" value="Bact_Acetyltransf"/>
</dbReference>
<organism evidence="4">
    <name type="scientific">hydrothermal vent metagenome</name>
    <dbReference type="NCBI Taxonomy" id="652676"/>
    <lineage>
        <taxon>unclassified sequences</taxon>
        <taxon>metagenomes</taxon>
        <taxon>ecological metagenomes</taxon>
    </lineage>
</organism>
<dbReference type="AlphaFoldDB" id="A0A3B0TU46"/>
<gene>
    <name evidence="4" type="ORF">MNBD_ALPHA09-550</name>
</gene>
<keyword evidence="1" id="KW-0808">Transferase</keyword>
<dbReference type="Gene3D" id="3.40.630.30">
    <property type="match status" value="1"/>
</dbReference>
<evidence type="ECO:0000259" key="3">
    <source>
        <dbReference type="PROSITE" id="PS51186"/>
    </source>
</evidence>
<dbReference type="InterPro" id="IPR016181">
    <property type="entry name" value="Acyl_CoA_acyltransferase"/>
</dbReference>
<feature type="domain" description="N-acetyltransferase" evidence="3">
    <location>
        <begin position="2"/>
        <end position="157"/>
    </location>
</feature>
<evidence type="ECO:0000256" key="2">
    <source>
        <dbReference type="ARBA" id="ARBA00023315"/>
    </source>
</evidence>
<accession>A0A3B0TU46</accession>
<reference evidence="4" key="1">
    <citation type="submission" date="2018-06" db="EMBL/GenBank/DDBJ databases">
        <authorList>
            <person name="Zhirakovskaya E."/>
        </authorList>
    </citation>
    <scope>NUCLEOTIDE SEQUENCE</scope>
</reference>